<keyword evidence="2" id="KW-1185">Reference proteome</keyword>
<comment type="caution">
    <text evidence="1">The sequence shown here is derived from an EMBL/GenBank/DDBJ whole genome shotgun (WGS) entry which is preliminary data.</text>
</comment>
<dbReference type="GO" id="GO:0048500">
    <property type="term" value="C:signal recognition particle"/>
    <property type="evidence" value="ECO:0007669"/>
    <property type="project" value="InterPro"/>
</dbReference>
<protein>
    <submittedName>
        <fullName evidence="1">Uncharacterized protein</fullName>
    </submittedName>
</protein>
<name>A0A8S1J9Z6_9CHLO</name>
<proteinExistence type="predicted"/>
<dbReference type="OrthoDB" id="511882at2759"/>
<dbReference type="Gene3D" id="1.10.260.30">
    <property type="entry name" value="Signal recognition particle, SRP54 subunit, M-domain"/>
    <property type="match status" value="1"/>
</dbReference>
<dbReference type="Proteomes" id="UP000708148">
    <property type="component" value="Unassembled WGS sequence"/>
</dbReference>
<sequence length="202" mass="22675">MKAMLPGALGGTREIDQLRNMDLETYSQALGEARRLGNFSRMESVDSRLSEARHRMFEKVISHMTTQEKTDPLNRFPNASRDRVARSVGCSRYEVEDCINSFLQLKILAGKVAELKAQGKPIPTSPADLQGAVGEEWDKMMRDRMHESKVQATPAIQVDDGMHGPGMQPCPFANQRVNRNTICPLTKKKFKRCCGSVYSIQT</sequence>
<gene>
    <name evidence="1" type="ORF">OSTQU699_LOCUS7653</name>
</gene>
<reference evidence="1" key="1">
    <citation type="submission" date="2020-12" db="EMBL/GenBank/DDBJ databases">
        <authorList>
            <person name="Iha C."/>
        </authorList>
    </citation>
    <scope>NUCLEOTIDE SEQUENCE</scope>
</reference>
<dbReference type="InterPro" id="IPR036891">
    <property type="entry name" value="Signal_recog_part_SRP54_M_sf"/>
</dbReference>
<dbReference type="AlphaFoldDB" id="A0A8S1J9Z6"/>
<dbReference type="PANTHER" id="PTHR36750">
    <property type="entry name" value="SEC-C MOTIF PROTEIN"/>
    <property type="match status" value="1"/>
</dbReference>
<dbReference type="SUPFAM" id="SSF47446">
    <property type="entry name" value="Signal peptide-binding domain"/>
    <property type="match status" value="1"/>
</dbReference>
<organism evidence="1 2">
    <name type="scientific">Ostreobium quekettii</name>
    <dbReference type="NCBI Taxonomy" id="121088"/>
    <lineage>
        <taxon>Eukaryota</taxon>
        <taxon>Viridiplantae</taxon>
        <taxon>Chlorophyta</taxon>
        <taxon>core chlorophytes</taxon>
        <taxon>Ulvophyceae</taxon>
        <taxon>TCBD clade</taxon>
        <taxon>Bryopsidales</taxon>
        <taxon>Ostreobineae</taxon>
        <taxon>Ostreobiaceae</taxon>
        <taxon>Ostreobium</taxon>
    </lineage>
</organism>
<evidence type="ECO:0000313" key="2">
    <source>
        <dbReference type="Proteomes" id="UP000708148"/>
    </source>
</evidence>
<dbReference type="PANTHER" id="PTHR36750:SF1">
    <property type="entry name" value="SEC-C MOTIF PROTEIN"/>
    <property type="match status" value="1"/>
</dbReference>
<evidence type="ECO:0000313" key="1">
    <source>
        <dbReference type="EMBL" id="CAD7702296.1"/>
    </source>
</evidence>
<accession>A0A8S1J9Z6</accession>
<dbReference type="GO" id="GO:0008312">
    <property type="term" value="F:7S RNA binding"/>
    <property type="evidence" value="ECO:0007669"/>
    <property type="project" value="InterPro"/>
</dbReference>
<dbReference type="GO" id="GO:0006614">
    <property type="term" value="P:SRP-dependent cotranslational protein targeting to membrane"/>
    <property type="evidence" value="ECO:0007669"/>
    <property type="project" value="InterPro"/>
</dbReference>
<dbReference type="EMBL" id="CAJHUC010001775">
    <property type="protein sequence ID" value="CAD7702296.1"/>
    <property type="molecule type" value="Genomic_DNA"/>
</dbReference>